<reference evidence="2" key="1">
    <citation type="submission" date="2009-09" db="EMBL/GenBank/DDBJ databases">
        <authorList>
            <consortium name="The Broad Institute Genome Sequencing Platform"/>
            <person name="Ward D."/>
            <person name="Feldgarden M."/>
            <person name="Earl A."/>
            <person name="Young S.K."/>
            <person name="Zeng Q."/>
            <person name="Koehrsen M."/>
            <person name="Alvarado L."/>
            <person name="Berlin A."/>
            <person name="Bochicchio J."/>
            <person name="Borenstein D."/>
            <person name="Chapman S.B."/>
            <person name="Chen Z."/>
            <person name="Engels R."/>
            <person name="Freedman E."/>
            <person name="Gellesch M."/>
            <person name="Goldberg J."/>
            <person name="Griggs A."/>
            <person name="Gujja S."/>
            <person name="Heilman E."/>
            <person name="Heiman D."/>
            <person name="Hepburn T."/>
            <person name="Howarth C."/>
            <person name="Jen D."/>
            <person name="Larson L."/>
            <person name="Lewis B."/>
            <person name="Mehta T."/>
            <person name="Park D."/>
            <person name="Pearson M."/>
            <person name="Roberts A."/>
            <person name="Saif S."/>
            <person name="Shea T."/>
            <person name="Shenoy N."/>
            <person name="Sisk P."/>
            <person name="Stolte C."/>
            <person name="Sykes S."/>
            <person name="Thomson T."/>
            <person name="Walk T."/>
            <person name="White J."/>
            <person name="Yandava C."/>
            <person name="Sibley C.D."/>
            <person name="Field T.R."/>
            <person name="Grinwis M."/>
            <person name="Eshaghurshan C.S."/>
            <person name="Surette M.G."/>
            <person name="Haas B."/>
            <person name="Nusbaum C."/>
            <person name="Birren B."/>
        </authorList>
    </citation>
    <scope>NUCLEOTIDE SEQUENCE [LARGE SCALE GENOMIC DNA]</scope>
    <source>
        <strain evidence="2">ATCC 700633</strain>
    </source>
</reference>
<reference evidence="2" key="2">
    <citation type="submission" date="2011-10" db="EMBL/GenBank/DDBJ databases">
        <title>The Genome Sequence of Granulicatella elegans ATCC 700633.</title>
        <authorList>
            <consortium name="The Broad Institute Genome Sequencing Platform"/>
            <consortium name="The Broad Institute Genome Sequencing Center for Infectious Disease"/>
            <person name="Earl A."/>
            <person name="Ward D."/>
            <person name="Feldgarden M."/>
            <person name="Gevers D."/>
            <person name="Sibley C.D."/>
            <person name="Field T.R."/>
            <person name="Grinwis M."/>
            <person name="Eshaghurshan C.S."/>
            <person name="Surette M.G."/>
            <person name="Young S.K."/>
            <person name="Zeng Q."/>
            <person name="Gargeya S."/>
            <person name="Fitzgerald M."/>
            <person name="Haas B."/>
            <person name="Abouelleil A."/>
            <person name="Alvarado L."/>
            <person name="Arachchi H.M."/>
            <person name="Berlin A."/>
            <person name="Brown A."/>
            <person name="Chapman S.B."/>
            <person name="Chen Z."/>
            <person name="Dunbar C."/>
            <person name="Freedman E."/>
            <person name="Gearin G."/>
            <person name="Goldberg J."/>
            <person name="Griggs A."/>
            <person name="Gujja S."/>
            <person name="Heiman D."/>
            <person name="Howarth C."/>
            <person name="Larson L."/>
            <person name="Lui A."/>
            <person name="MacDonald P.J.P."/>
            <person name="Montmayeur A."/>
            <person name="Murphy C."/>
            <person name="Neiman D."/>
            <person name="Pearson M."/>
            <person name="Priest M."/>
            <person name="Roberts A."/>
            <person name="Saif S."/>
            <person name="Shea T."/>
            <person name="Shenoy N."/>
            <person name="Sisk P."/>
            <person name="Stolte C."/>
            <person name="Sykes S."/>
            <person name="Wortman J."/>
            <person name="Nusbaum C."/>
            <person name="Birren B."/>
        </authorList>
    </citation>
    <scope>NUCLEOTIDE SEQUENCE [LARGE SCALE GENOMIC DNA]</scope>
    <source>
        <strain evidence="2">ATCC 700633</strain>
    </source>
</reference>
<gene>
    <name evidence="2" type="ORF">HMPREF0446_00166</name>
</gene>
<keyword evidence="1" id="KW-0472">Membrane</keyword>
<feature type="transmembrane region" description="Helical" evidence="1">
    <location>
        <begin position="68"/>
        <end position="89"/>
    </location>
</feature>
<evidence type="ECO:0000256" key="1">
    <source>
        <dbReference type="SAM" id="Phobius"/>
    </source>
</evidence>
<dbReference type="Proteomes" id="UP000002939">
    <property type="component" value="Unassembled WGS sequence"/>
</dbReference>
<dbReference type="AlphaFoldDB" id="D0BJN1"/>
<comment type="caution">
    <text evidence="2">The sequence shown here is derived from an EMBL/GenBank/DDBJ whole genome shotgun (WGS) entry which is preliminary data.</text>
</comment>
<keyword evidence="3" id="KW-1185">Reference proteome</keyword>
<dbReference type="EMBL" id="ACRF02000015">
    <property type="protein sequence ID" value="EEW93284.2"/>
    <property type="molecule type" value="Genomic_DNA"/>
</dbReference>
<dbReference type="eggNOG" id="COG3326">
    <property type="taxonomic scope" value="Bacteria"/>
</dbReference>
<proteinExistence type="predicted"/>
<evidence type="ECO:0000313" key="2">
    <source>
        <dbReference type="EMBL" id="EEW93284.2"/>
    </source>
</evidence>
<dbReference type="Pfam" id="PF06961">
    <property type="entry name" value="DUF1294"/>
    <property type="match status" value="1"/>
</dbReference>
<evidence type="ECO:0000313" key="3">
    <source>
        <dbReference type="Proteomes" id="UP000002939"/>
    </source>
</evidence>
<accession>D0BJN1</accession>
<keyword evidence="1" id="KW-1133">Transmembrane helix</keyword>
<keyword evidence="1" id="KW-0812">Transmembrane</keyword>
<feature type="transmembrane region" description="Helical" evidence="1">
    <location>
        <begin position="6"/>
        <end position="22"/>
    </location>
</feature>
<dbReference type="STRING" id="626369.HMPREF0446_00166"/>
<name>D0BJN1_9LACT</name>
<evidence type="ECO:0008006" key="4">
    <source>
        <dbReference type="Google" id="ProtNLM"/>
    </source>
</evidence>
<organism evidence="2 3">
    <name type="scientific">Granulicatella elegans ATCC 700633</name>
    <dbReference type="NCBI Taxonomy" id="626369"/>
    <lineage>
        <taxon>Bacteria</taxon>
        <taxon>Bacillati</taxon>
        <taxon>Bacillota</taxon>
        <taxon>Bacilli</taxon>
        <taxon>Lactobacillales</taxon>
        <taxon>Carnobacteriaceae</taxon>
        <taxon>Granulicatella</taxon>
    </lineage>
</organism>
<feature type="transmembrane region" description="Helical" evidence="1">
    <location>
        <begin position="42"/>
        <end position="62"/>
    </location>
</feature>
<protein>
    <recommendedName>
        <fullName evidence="4">DUF1294 domain-containing protein</fullName>
    </recommendedName>
</protein>
<sequence>MSNILSLFLGYVLLINLLLFLLMGIDKRAAKRKKWRIPERRLLTLGIIGGGIGGILGMLVFHHKTHRIYFTICYLVNVFCLGIAFLYFIKQ</sequence>
<dbReference type="InterPro" id="IPR010718">
    <property type="entry name" value="DUF1294"/>
</dbReference>
<dbReference type="HOGENOM" id="CLU_091970_3_2_9"/>